<keyword evidence="1" id="KW-0472">Membrane</keyword>
<dbReference type="Proteomes" id="UP000018208">
    <property type="component" value="Unassembled WGS sequence"/>
</dbReference>
<reference evidence="2 3" key="1">
    <citation type="journal article" date="2014" name="PLoS Genet.">
        <title>The Genome of Spironucleus salmonicida Highlights a Fish Pathogen Adapted to Fluctuating Environments.</title>
        <authorList>
            <person name="Xu F."/>
            <person name="Jerlstrom-Hultqvist J."/>
            <person name="Einarsson E."/>
            <person name="Astvaldsson A."/>
            <person name="Svard S.G."/>
            <person name="Andersson J.O."/>
        </authorList>
    </citation>
    <scope>NUCLEOTIDE SEQUENCE [LARGE SCALE GENOMIC DNA]</scope>
    <source>
        <strain evidence="2 3">ATCC 50377</strain>
    </source>
</reference>
<evidence type="ECO:0000313" key="3">
    <source>
        <dbReference type="Proteomes" id="UP000018208"/>
    </source>
</evidence>
<name>A0A9P8S1H1_9EUKA</name>
<organism evidence="2 3">
    <name type="scientific">Spironucleus salmonicida</name>
    <dbReference type="NCBI Taxonomy" id="348837"/>
    <lineage>
        <taxon>Eukaryota</taxon>
        <taxon>Metamonada</taxon>
        <taxon>Diplomonadida</taxon>
        <taxon>Hexamitidae</taxon>
        <taxon>Hexamitinae</taxon>
        <taxon>Spironucleus</taxon>
    </lineage>
</organism>
<dbReference type="KEGG" id="ssao:94294066"/>
<keyword evidence="3" id="KW-1185">Reference proteome</keyword>
<dbReference type="OrthoDB" id="10255913at2759"/>
<dbReference type="RefSeq" id="XP_067767470.1">
    <property type="nucleotide sequence ID" value="XM_067903988.1"/>
</dbReference>
<comment type="caution">
    <text evidence="2">The sequence shown here is derived from an EMBL/GenBank/DDBJ whole genome shotgun (WGS) entry which is preliminary data.</text>
</comment>
<sequence length="313" mass="34106">MSLNFLETFGLTVFIQLLVYEDSKIIGDISFTCSSIQFLQLYLVQGPLILYEHKIQQGKYGIIHVQKIIINRPDLNVTLLGQVFSMTQDVFNPSIDINANLINLNIIQASNNKSYSKGLDCCGGSHVNFGGCSYGQAKQLINNKTLFSPIQGYSGDSCNKFRGGNGGGVILLKAIKVYFQELIVSGESTNYCAGGGAGGYISIQGDAKGYSVNADGGDSPCGAGSAGKIVGFDEVPQNGNSKFKTISPESYCPFYSYLDGDFQQCKISLFSGLIILVISSILISIFWQIIITIFQNVKKIIITHQFQQIENQE</sequence>
<accession>A0A9P8S1H1</accession>
<gene>
    <name evidence="2" type="ORF">SS50377_20043</name>
</gene>
<feature type="transmembrane region" description="Helical" evidence="1">
    <location>
        <begin position="269"/>
        <end position="294"/>
    </location>
</feature>
<keyword evidence="1" id="KW-0812">Transmembrane</keyword>
<dbReference type="AlphaFoldDB" id="A0A9P8S1H1"/>
<evidence type="ECO:0008006" key="4">
    <source>
        <dbReference type="Google" id="ProtNLM"/>
    </source>
</evidence>
<evidence type="ECO:0000313" key="2">
    <source>
        <dbReference type="EMBL" id="KAH0576697.1"/>
    </source>
</evidence>
<keyword evidence="1" id="KW-1133">Transmembrane helix</keyword>
<protein>
    <recommendedName>
        <fullName evidence="4">Transmembrane protein</fullName>
    </recommendedName>
</protein>
<dbReference type="EMBL" id="AUWU02000001">
    <property type="protein sequence ID" value="KAH0576697.1"/>
    <property type="molecule type" value="Genomic_DNA"/>
</dbReference>
<proteinExistence type="predicted"/>
<evidence type="ECO:0000256" key="1">
    <source>
        <dbReference type="SAM" id="Phobius"/>
    </source>
</evidence>
<dbReference type="GeneID" id="94294066"/>